<dbReference type="Proteomes" id="UP000762676">
    <property type="component" value="Unassembled WGS sequence"/>
</dbReference>
<evidence type="ECO:0000256" key="2">
    <source>
        <dbReference type="ARBA" id="ARBA00008712"/>
    </source>
</evidence>
<dbReference type="InterPro" id="IPR026645">
    <property type="entry name" value="Dermatopontin"/>
</dbReference>
<dbReference type="Pfam" id="PF14704">
    <property type="entry name" value="DERM"/>
    <property type="match status" value="1"/>
</dbReference>
<evidence type="ECO:0000256" key="3">
    <source>
        <dbReference type="ARBA" id="ARBA00022525"/>
    </source>
</evidence>
<feature type="signal peptide" evidence="5">
    <location>
        <begin position="1"/>
        <end position="22"/>
    </location>
</feature>
<dbReference type="EMBL" id="BMAT01008896">
    <property type="protein sequence ID" value="GFR94797.1"/>
    <property type="molecule type" value="Genomic_DNA"/>
</dbReference>
<sequence length="172" mass="18745">MSRSSMVVVLRVLAAAIAVTHAYFKNDWDQPLSFDCPFGQVLSTIRSADDASAVDQRWRFGCKDAPPGIISTRTCRYRRDETGWFACGGDYVVRGFMTIPGDGPRGRQTVVLCCGSSATRRGTCNISDTDSINEPGAPVDYTVPSGKVIVGWNTLPDGRIRIVECAFNQQGD</sequence>
<keyword evidence="7" id="KW-1185">Reference proteome</keyword>
<comment type="subcellular location">
    <subcellularLocation>
        <location evidence="1">Secreted</location>
    </subcellularLocation>
</comment>
<name>A0AAV4H9C6_9GAST</name>
<protein>
    <submittedName>
        <fullName evidence="6">Hemagglutinin/amebocyte aggregation factor-like</fullName>
    </submittedName>
</protein>
<dbReference type="PANTHER" id="PTHR15040:SF1">
    <property type="entry name" value="DERMATOPONTIN-LIKE ISOFORM X1"/>
    <property type="match status" value="1"/>
</dbReference>
<dbReference type="PANTHER" id="PTHR15040">
    <property type="entry name" value="DERMATOPONTIN-RELATED"/>
    <property type="match status" value="1"/>
</dbReference>
<keyword evidence="4" id="KW-1015">Disulfide bond</keyword>
<keyword evidence="5" id="KW-0732">Signal</keyword>
<dbReference type="AlphaFoldDB" id="A0AAV4H9C6"/>
<evidence type="ECO:0000313" key="6">
    <source>
        <dbReference type="EMBL" id="GFR94797.1"/>
    </source>
</evidence>
<evidence type="ECO:0000256" key="4">
    <source>
        <dbReference type="ARBA" id="ARBA00023157"/>
    </source>
</evidence>
<keyword evidence="3" id="KW-0964">Secreted</keyword>
<evidence type="ECO:0000256" key="1">
    <source>
        <dbReference type="ARBA" id="ARBA00004613"/>
    </source>
</evidence>
<dbReference type="GO" id="GO:0031012">
    <property type="term" value="C:extracellular matrix"/>
    <property type="evidence" value="ECO:0007669"/>
    <property type="project" value="TreeGrafter"/>
</dbReference>
<evidence type="ECO:0000256" key="5">
    <source>
        <dbReference type="SAM" id="SignalP"/>
    </source>
</evidence>
<accession>A0AAV4H9C6</accession>
<dbReference type="GO" id="GO:0030199">
    <property type="term" value="P:collagen fibril organization"/>
    <property type="evidence" value="ECO:0007669"/>
    <property type="project" value="TreeGrafter"/>
</dbReference>
<proteinExistence type="inferred from homology"/>
<comment type="caution">
    <text evidence="6">The sequence shown here is derived from an EMBL/GenBank/DDBJ whole genome shotgun (WGS) entry which is preliminary data.</text>
</comment>
<gene>
    <name evidence="6" type="ORF">ElyMa_004413200</name>
</gene>
<evidence type="ECO:0000313" key="7">
    <source>
        <dbReference type="Proteomes" id="UP000762676"/>
    </source>
</evidence>
<feature type="chain" id="PRO_5043450252" evidence="5">
    <location>
        <begin position="23"/>
        <end position="172"/>
    </location>
</feature>
<dbReference type="GO" id="GO:0005615">
    <property type="term" value="C:extracellular space"/>
    <property type="evidence" value="ECO:0007669"/>
    <property type="project" value="TreeGrafter"/>
</dbReference>
<comment type="similarity">
    <text evidence="2">Belongs to the dermatopontin family.</text>
</comment>
<organism evidence="6 7">
    <name type="scientific">Elysia marginata</name>
    <dbReference type="NCBI Taxonomy" id="1093978"/>
    <lineage>
        <taxon>Eukaryota</taxon>
        <taxon>Metazoa</taxon>
        <taxon>Spiralia</taxon>
        <taxon>Lophotrochozoa</taxon>
        <taxon>Mollusca</taxon>
        <taxon>Gastropoda</taxon>
        <taxon>Heterobranchia</taxon>
        <taxon>Euthyneura</taxon>
        <taxon>Panpulmonata</taxon>
        <taxon>Sacoglossa</taxon>
        <taxon>Placobranchoidea</taxon>
        <taxon>Plakobranchidae</taxon>
        <taxon>Elysia</taxon>
    </lineage>
</organism>
<reference evidence="6 7" key="1">
    <citation type="journal article" date="2021" name="Elife">
        <title>Chloroplast acquisition without the gene transfer in kleptoplastic sea slugs, Plakobranchus ocellatus.</title>
        <authorList>
            <person name="Maeda T."/>
            <person name="Takahashi S."/>
            <person name="Yoshida T."/>
            <person name="Shimamura S."/>
            <person name="Takaki Y."/>
            <person name="Nagai Y."/>
            <person name="Toyoda A."/>
            <person name="Suzuki Y."/>
            <person name="Arimoto A."/>
            <person name="Ishii H."/>
            <person name="Satoh N."/>
            <person name="Nishiyama T."/>
            <person name="Hasebe M."/>
            <person name="Maruyama T."/>
            <person name="Minagawa J."/>
            <person name="Obokata J."/>
            <person name="Shigenobu S."/>
        </authorList>
    </citation>
    <scope>NUCLEOTIDE SEQUENCE [LARGE SCALE GENOMIC DNA]</scope>
</reference>